<dbReference type="RefSeq" id="WP_359791015.1">
    <property type="nucleotide sequence ID" value="NZ_JBEYBN010000040.1"/>
</dbReference>
<accession>A0ABV2Y0N4</accession>
<reference evidence="2 3" key="1">
    <citation type="submission" date="2024-06" db="EMBL/GenBank/DDBJ databases">
        <title>The Natural Products Discovery Center: Release of the First 8490 Sequenced Strains for Exploring Actinobacteria Biosynthetic Diversity.</title>
        <authorList>
            <person name="Kalkreuter E."/>
            <person name="Kautsar S.A."/>
            <person name="Yang D."/>
            <person name="Bader C.D."/>
            <person name="Teijaro C.N."/>
            <person name="Fluegel L."/>
            <person name="Davis C.M."/>
            <person name="Simpson J.R."/>
            <person name="Lauterbach L."/>
            <person name="Steele A.D."/>
            <person name="Gui C."/>
            <person name="Meng S."/>
            <person name="Li G."/>
            <person name="Viehrig K."/>
            <person name="Ye F."/>
            <person name="Su P."/>
            <person name="Kiefer A.F."/>
            <person name="Nichols A."/>
            <person name="Cepeda A.J."/>
            <person name="Yan W."/>
            <person name="Fan B."/>
            <person name="Jiang Y."/>
            <person name="Adhikari A."/>
            <person name="Zheng C.-J."/>
            <person name="Schuster L."/>
            <person name="Cowan T.M."/>
            <person name="Smanski M.J."/>
            <person name="Chevrette M.G."/>
            <person name="De Carvalho L.P.S."/>
            <person name="Shen B."/>
        </authorList>
    </citation>
    <scope>NUCLEOTIDE SEQUENCE [LARGE SCALE GENOMIC DNA]</scope>
    <source>
        <strain evidence="2 3">NPDC019583</strain>
    </source>
</reference>
<feature type="compositionally biased region" description="Low complexity" evidence="1">
    <location>
        <begin position="62"/>
        <end position="72"/>
    </location>
</feature>
<evidence type="ECO:0000313" key="3">
    <source>
        <dbReference type="Proteomes" id="UP001550603"/>
    </source>
</evidence>
<proteinExistence type="predicted"/>
<organism evidence="2 3">
    <name type="scientific">Streptomyces olindensis</name>
    <dbReference type="NCBI Taxonomy" id="358823"/>
    <lineage>
        <taxon>Bacteria</taxon>
        <taxon>Bacillati</taxon>
        <taxon>Actinomycetota</taxon>
        <taxon>Actinomycetes</taxon>
        <taxon>Kitasatosporales</taxon>
        <taxon>Streptomycetaceae</taxon>
        <taxon>Streptomyces</taxon>
    </lineage>
</organism>
<protein>
    <submittedName>
        <fullName evidence="2">Uncharacterized protein</fullName>
    </submittedName>
</protein>
<name>A0ABV2Y0N4_9ACTN</name>
<dbReference type="EMBL" id="JBEYBN010000040">
    <property type="protein sequence ID" value="MEU2269725.1"/>
    <property type="molecule type" value="Genomic_DNA"/>
</dbReference>
<gene>
    <name evidence="2" type="ORF">ABZ568_25645</name>
</gene>
<evidence type="ECO:0000256" key="1">
    <source>
        <dbReference type="SAM" id="MobiDB-lite"/>
    </source>
</evidence>
<comment type="caution">
    <text evidence="2">The sequence shown here is derived from an EMBL/GenBank/DDBJ whole genome shotgun (WGS) entry which is preliminary data.</text>
</comment>
<keyword evidence="3" id="KW-1185">Reference proteome</keyword>
<evidence type="ECO:0000313" key="2">
    <source>
        <dbReference type="EMBL" id="MEU2269725.1"/>
    </source>
</evidence>
<sequence length="192" mass="19299">MGIRTLLSRSAPGVGLAPAAPITSVPVFAATASTVRVPTGLAAALHQATAGLRQHLTQGWRPTGPTGTAAGPFGAGPTGAAAGPFGTGPTGTAALRPGIDPSATPGLTGRTPAAPRPGTPAAPGRTPHPWAELARGYLTLVLALLPRPRPAHTTITVFLATTDGFLSERPDCSAPSRRRGRNRRGPEPDATP</sequence>
<feature type="region of interest" description="Disordered" evidence="1">
    <location>
        <begin position="166"/>
        <end position="192"/>
    </location>
</feature>
<feature type="region of interest" description="Disordered" evidence="1">
    <location>
        <begin position="61"/>
        <end position="87"/>
    </location>
</feature>
<feature type="region of interest" description="Disordered" evidence="1">
    <location>
        <begin position="99"/>
        <end position="128"/>
    </location>
</feature>
<dbReference type="Proteomes" id="UP001550603">
    <property type="component" value="Unassembled WGS sequence"/>
</dbReference>